<keyword evidence="6" id="KW-0560">Oxidoreductase</keyword>
<reference evidence="11 12" key="1">
    <citation type="submission" date="2016-07" db="EMBL/GenBank/DDBJ databases">
        <title>Genome analysis of Flavihumibacter stibioxidans YS-17.</title>
        <authorList>
            <person name="Shi K."/>
            <person name="Han Y."/>
            <person name="Wang G."/>
        </authorList>
    </citation>
    <scope>NUCLEOTIDE SEQUENCE [LARGE SCALE GENOMIC DNA]</scope>
    <source>
        <strain evidence="11 12">YS-17</strain>
    </source>
</reference>
<dbReference type="SUPFAM" id="SSF50998">
    <property type="entry name" value="Quinoprotein alcohol dehydrogenase-like"/>
    <property type="match status" value="1"/>
</dbReference>
<keyword evidence="7 8" id="KW-0408">Iron</keyword>
<evidence type="ECO:0000313" key="11">
    <source>
        <dbReference type="EMBL" id="MBC6489799.1"/>
    </source>
</evidence>
<dbReference type="InterPro" id="IPR017511">
    <property type="entry name" value="PQQ_mDH"/>
</dbReference>
<dbReference type="SMART" id="SM00564">
    <property type="entry name" value="PQQ"/>
    <property type="match status" value="5"/>
</dbReference>
<feature type="chain" id="PRO_5046225757" evidence="9">
    <location>
        <begin position="23"/>
        <end position="739"/>
    </location>
</feature>
<keyword evidence="5 9" id="KW-0732">Signal</keyword>
<evidence type="ECO:0000256" key="3">
    <source>
        <dbReference type="ARBA" id="ARBA00022617"/>
    </source>
</evidence>
<dbReference type="InterPro" id="IPR036909">
    <property type="entry name" value="Cyt_c-like_dom_sf"/>
</dbReference>
<dbReference type="InterPro" id="IPR002372">
    <property type="entry name" value="PQQ_rpt_dom"/>
</dbReference>
<accession>A0ABR7M456</accession>
<evidence type="ECO:0000256" key="2">
    <source>
        <dbReference type="ARBA" id="ARBA00008156"/>
    </source>
</evidence>
<gene>
    <name evidence="11" type="ORF">BC349_02385</name>
</gene>
<dbReference type="InterPro" id="IPR011047">
    <property type="entry name" value="Quinoprotein_ADH-like_sf"/>
</dbReference>
<dbReference type="Gene3D" id="2.140.10.10">
    <property type="entry name" value="Quinoprotein alcohol dehydrogenase-like superfamily"/>
    <property type="match status" value="2"/>
</dbReference>
<dbReference type="InterPro" id="IPR018391">
    <property type="entry name" value="PQQ_b-propeller_rpt"/>
</dbReference>
<evidence type="ECO:0000256" key="5">
    <source>
        <dbReference type="ARBA" id="ARBA00022729"/>
    </source>
</evidence>
<protein>
    <submittedName>
        <fullName evidence="11">Pyrrolo-quinoline quinone</fullName>
    </submittedName>
</protein>
<comment type="similarity">
    <text evidence="2">Belongs to the bacterial PQQ dehydrogenase family.</text>
</comment>
<dbReference type="EMBL" id="MBUA01000001">
    <property type="protein sequence ID" value="MBC6489799.1"/>
    <property type="molecule type" value="Genomic_DNA"/>
</dbReference>
<comment type="cofactor">
    <cofactor evidence="1">
        <name>pyrroloquinoline quinone</name>
        <dbReference type="ChEBI" id="CHEBI:58442"/>
    </cofactor>
</comment>
<dbReference type="InterPro" id="IPR009056">
    <property type="entry name" value="Cyt_c-like_dom"/>
</dbReference>
<comment type="caution">
    <text evidence="11">The sequence shown here is derived from an EMBL/GenBank/DDBJ whole genome shotgun (WGS) entry which is preliminary data.</text>
</comment>
<evidence type="ECO:0000256" key="4">
    <source>
        <dbReference type="ARBA" id="ARBA00022723"/>
    </source>
</evidence>
<dbReference type="PANTHER" id="PTHR32303:SF4">
    <property type="entry name" value="QUINOPROTEIN GLUCOSE DEHYDROGENASE"/>
    <property type="match status" value="1"/>
</dbReference>
<keyword evidence="4 8" id="KW-0479">Metal-binding</keyword>
<dbReference type="CDD" id="cd10280">
    <property type="entry name" value="PQQ_mGDH"/>
    <property type="match status" value="1"/>
</dbReference>
<sequence>MRPAALLIFFFTIVFSPSCKQASTTGAGYSGWAAYAGTKDGSRYSSNEQINTENVPSLQLAWTYSSKDRDTGNRSQNQCNPIVVDGILYGTSPRLKLFALNAATGEQKWIFDPATEDSVSSGDPYAYFKVNRGVMYWQDKSGRDKRIFYSAGARTFAINADDGKPIRSFGNNGFIDLSEQLDREATTNPFVVATTPGIIYQDIMIMGSRVAESADGAPGHIRAYDVRTGARKWIFHTIPHPGEAGYDDWPDKDAWKKLGGANNWAGMSLDEKRGILFVPTGSISGDFYGGFRKGSNLFGNSLIALEAATGKYLWHFQTVHHDLWDRDLPANPNLVTLHMDGKTIDAVAQITKHGYIFIFDRVSGKPVFPVEEKPVPINGLPGEEAWPTQPIPTLPEPFARQQFTEADVSDLTPGVHQDMLEKFRKVKHGVMFHPPSKEGSWIFPGFDGGGEWGGAAVDQETGIMYVHSTELPWSLTMIDIPEKKTGNGSTKEAGQTVYNKYCLSCHGADMKGNGSSYPSLLETGKKYNETTLRRIIENGKNMMPGFRQLTDDEKKSLSAFLLNSAAGETGPVITAAEAREPATAAGSVVTKSILDEVPYTMTGYNRFLDKNGYPGIKPPWGTLNAVDLNSGKLLWKVPVGEYRELTERGIPPTGTEGYGGPLVTRGGLVFIAASKDAKFRAFDKKTGKVLWETELPVPGYATPATYEVDGVQYVVIACGGGKIGSKSGDQWLAFALPKH</sequence>
<dbReference type="Proteomes" id="UP000765802">
    <property type="component" value="Unassembled WGS sequence"/>
</dbReference>
<feature type="domain" description="Cytochrome c" evidence="10">
    <location>
        <begin position="489"/>
        <end position="565"/>
    </location>
</feature>
<evidence type="ECO:0000256" key="9">
    <source>
        <dbReference type="SAM" id="SignalP"/>
    </source>
</evidence>
<dbReference type="PANTHER" id="PTHR32303">
    <property type="entry name" value="QUINOPROTEIN ALCOHOL DEHYDROGENASE (CYTOCHROME C)"/>
    <property type="match status" value="1"/>
</dbReference>
<dbReference type="Gene3D" id="1.10.760.10">
    <property type="entry name" value="Cytochrome c-like domain"/>
    <property type="match status" value="1"/>
</dbReference>
<evidence type="ECO:0000256" key="6">
    <source>
        <dbReference type="ARBA" id="ARBA00023002"/>
    </source>
</evidence>
<dbReference type="PROSITE" id="PS51007">
    <property type="entry name" value="CYTC"/>
    <property type="match status" value="1"/>
</dbReference>
<evidence type="ECO:0000259" key="10">
    <source>
        <dbReference type="PROSITE" id="PS51007"/>
    </source>
</evidence>
<keyword evidence="3 8" id="KW-0349">Heme</keyword>
<evidence type="ECO:0000256" key="7">
    <source>
        <dbReference type="ARBA" id="ARBA00023004"/>
    </source>
</evidence>
<proteinExistence type="inferred from homology"/>
<keyword evidence="12" id="KW-1185">Reference proteome</keyword>
<evidence type="ECO:0000256" key="8">
    <source>
        <dbReference type="PROSITE-ProRule" id="PRU00433"/>
    </source>
</evidence>
<organism evidence="11 12">
    <name type="scientific">Flavihumibacter stibioxidans</name>
    <dbReference type="NCBI Taxonomy" id="1834163"/>
    <lineage>
        <taxon>Bacteria</taxon>
        <taxon>Pseudomonadati</taxon>
        <taxon>Bacteroidota</taxon>
        <taxon>Chitinophagia</taxon>
        <taxon>Chitinophagales</taxon>
        <taxon>Chitinophagaceae</taxon>
        <taxon>Flavihumibacter</taxon>
    </lineage>
</organism>
<name>A0ABR7M456_9BACT</name>
<dbReference type="Pfam" id="PF01011">
    <property type="entry name" value="PQQ"/>
    <property type="match status" value="2"/>
</dbReference>
<feature type="signal peptide" evidence="9">
    <location>
        <begin position="1"/>
        <end position="22"/>
    </location>
</feature>
<evidence type="ECO:0000256" key="1">
    <source>
        <dbReference type="ARBA" id="ARBA00001931"/>
    </source>
</evidence>
<evidence type="ECO:0000313" key="12">
    <source>
        <dbReference type="Proteomes" id="UP000765802"/>
    </source>
</evidence>
<dbReference type="SUPFAM" id="SSF46626">
    <property type="entry name" value="Cytochrome c"/>
    <property type="match status" value="1"/>
</dbReference>